<sequence length="174" mass="20182">MGRSPETTGFVQWQFTKQVWYHVLTWMQQKNVFESCGRWDLARKIAVRILFEERLATWPVDQQKEVQHHQTITGGVMAFPEISLRKGTIPLGQFPEKRHAATRATLKLGSRHIAVKAVVKKRHGVRVRTEAWHARAIVEEKRMMPEPLPDRRKDFGQAYSPVIRNKKTFSRAGG</sequence>
<name>A0ABS8S244_DATST</name>
<evidence type="ECO:0000313" key="2">
    <source>
        <dbReference type="Proteomes" id="UP000823775"/>
    </source>
</evidence>
<feature type="non-terminal residue" evidence="1">
    <location>
        <position position="174"/>
    </location>
</feature>
<organism evidence="1 2">
    <name type="scientific">Datura stramonium</name>
    <name type="common">Jimsonweed</name>
    <name type="synonym">Common thornapple</name>
    <dbReference type="NCBI Taxonomy" id="4076"/>
    <lineage>
        <taxon>Eukaryota</taxon>
        <taxon>Viridiplantae</taxon>
        <taxon>Streptophyta</taxon>
        <taxon>Embryophyta</taxon>
        <taxon>Tracheophyta</taxon>
        <taxon>Spermatophyta</taxon>
        <taxon>Magnoliopsida</taxon>
        <taxon>eudicotyledons</taxon>
        <taxon>Gunneridae</taxon>
        <taxon>Pentapetalae</taxon>
        <taxon>asterids</taxon>
        <taxon>lamiids</taxon>
        <taxon>Solanales</taxon>
        <taxon>Solanaceae</taxon>
        <taxon>Solanoideae</taxon>
        <taxon>Datureae</taxon>
        <taxon>Datura</taxon>
    </lineage>
</organism>
<evidence type="ECO:0000313" key="1">
    <source>
        <dbReference type="EMBL" id="MCD7451929.1"/>
    </source>
</evidence>
<keyword evidence="2" id="KW-1185">Reference proteome</keyword>
<dbReference type="EMBL" id="JACEIK010000187">
    <property type="protein sequence ID" value="MCD7451929.1"/>
    <property type="molecule type" value="Genomic_DNA"/>
</dbReference>
<proteinExistence type="predicted"/>
<reference evidence="1 2" key="1">
    <citation type="journal article" date="2021" name="BMC Genomics">
        <title>Datura genome reveals duplications of psychoactive alkaloid biosynthetic genes and high mutation rate following tissue culture.</title>
        <authorList>
            <person name="Rajewski A."/>
            <person name="Carter-House D."/>
            <person name="Stajich J."/>
            <person name="Litt A."/>
        </authorList>
    </citation>
    <scope>NUCLEOTIDE SEQUENCE [LARGE SCALE GENOMIC DNA]</scope>
    <source>
        <strain evidence="1">AR-01</strain>
    </source>
</reference>
<accession>A0ABS8S244</accession>
<dbReference type="Proteomes" id="UP000823775">
    <property type="component" value="Unassembled WGS sequence"/>
</dbReference>
<gene>
    <name evidence="1" type="ORF">HAX54_014118</name>
</gene>
<comment type="caution">
    <text evidence="1">The sequence shown here is derived from an EMBL/GenBank/DDBJ whole genome shotgun (WGS) entry which is preliminary data.</text>
</comment>
<protein>
    <submittedName>
        <fullName evidence="1">Uncharacterized protein</fullName>
    </submittedName>
</protein>